<dbReference type="Pfam" id="PF07011">
    <property type="entry name" value="Elf4"/>
    <property type="match status" value="1"/>
</dbReference>
<accession>A0A5J5BM44</accession>
<name>A0A5J5BM44_9ASTE</name>
<protein>
    <recommendedName>
        <fullName evidence="2">Protein EARLY FLOWERING 4 domain-containing protein</fullName>
    </recommendedName>
</protein>
<keyword evidence="4" id="KW-1185">Reference proteome</keyword>
<evidence type="ECO:0000313" key="3">
    <source>
        <dbReference type="EMBL" id="KAA8543734.1"/>
    </source>
</evidence>
<reference evidence="3 4" key="1">
    <citation type="submission" date="2019-09" db="EMBL/GenBank/DDBJ databases">
        <title>A chromosome-level genome assembly of the Chinese tupelo Nyssa sinensis.</title>
        <authorList>
            <person name="Yang X."/>
            <person name="Kang M."/>
            <person name="Yang Y."/>
            <person name="Xiong H."/>
            <person name="Wang M."/>
            <person name="Zhang Z."/>
            <person name="Wang Z."/>
            <person name="Wu H."/>
            <person name="Ma T."/>
            <person name="Liu J."/>
            <person name="Xi Z."/>
        </authorList>
    </citation>
    <scope>NUCLEOTIDE SEQUENCE [LARGE SCALE GENOMIC DNA]</scope>
    <source>
        <strain evidence="3">J267</strain>
        <tissue evidence="3">Leaf</tissue>
    </source>
</reference>
<gene>
    <name evidence="3" type="ORF">F0562_022089</name>
</gene>
<evidence type="ECO:0000313" key="4">
    <source>
        <dbReference type="Proteomes" id="UP000325577"/>
    </source>
</evidence>
<evidence type="ECO:0000259" key="2">
    <source>
        <dbReference type="Pfam" id="PF07011"/>
    </source>
</evidence>
<feature type="domain" description="Protein EARLY FLOWERING 4" evidence="2">
    <location>
        <begin position="12"/>
        <end position="41"/>
    </location>
</feature>
<dbReference type="InterPro" id="IPR009741">
    <property type="entry name" value="EARLY_FLOWERING_4_dom"/>
</dbReference>
<dbReference type="Proteomes" id="UP000325577">
    <property type="component" value="Linkage Group LG11"/>
</dbReference>
<organism evidence="3 4">
    <name type="scientific">Nyssa sinensis</name>
    <dbReference type="NCBI Taxonomy" id="561372"/>
    <lineage>
        <taxon>Eukaryota</taxon>
        <taxon>Viridiplantae</taxon>
        <taxon>Streptophyta</taxon>
        <taxon>Embryophyta</taxon>
        <taxon>Tracheophyta</taxon>
        <taxon>Spermatophyta</taxon>
        <taxon>Magnoliopsida</taxon>
        <taxon>eudicotyledons</taxon>
        <taxon>Gunneridae</taxon>
        <taxon>Pentapetalae</taxon>
        <taxon>asterids</taxon>
        <taxon>Cornales</taxon>
        <taxon>Nyssaceae</taxon>
        <taxon>Nyssa</taxon>
    </lineage>
</organism>
<dbReference type="AlphaFoldDB" id="A0A5J5BM44"/>
<dbReference type="EMBL" id="CM018034">
    <property type="protein sequence ID" value="KAA8543734.1"/>
    <property type="molecule type" value="Genomic_DNA"/>
</dbReference>
<feature type="region of interest" description="Disordered" evidence="1">
    <location>
        <begin position="1"/>
        <end position="20"/>
    </location>
</feature>
<evidence type="ECO:0000256" key="1">
    <source>
        <dbReference type="SAM" id="MobiDB-lite"/>
    </source>
</evidence>
<proteinExistence type="predicted"/>
<sequence length="90" mass="10141">MKLKVKMMQRGKVNENHQSKIHDNLVKNVALIQGINDNISKQHQQRQQGGDCRDLNSSITQVLTQSISDDDCGTAYRNLLPANAMRIIPL</sequence>